<keyword evidence="2" id="KW-1185">Reference proteome</keyword>
<sequence>MKFFKFSLLVISFGYLGLNPLVADVEKWKTCLHSYCLNFQLPSNWYLTNRRSNGQTTKLDHFRTQALKDELGREIIPALVILFKESENKQNLNPILFHAESRKYTLITNIKEYFHLQKLKSDPDIEIFQFLGLVGSFKDKDDTVIQHYITTTDETFGIIIIVTCLESVSPQIQKDIKLFLDSLKYEKRISPWKFSSASEQMNKAKELEFSAQTRLKTKQVEQISFALQELDDACELGALSSCELFSNLMNLGR</sequence>
<dbReference type="STRING" id="456481.LEPBI_I3094"/>
<dbReference type="RefSeq" id="WP_012390018.1">
    <property type="nucleotide sequence ID" value="NC_010602.1"/>
</dbReference>
<organism evidence="1 2">
    <name type="scientific">Leptospira biflexa serovar Patoc (strain Patoc 1 / ATCC 23582 / Paris)</name>
    <dbReference type="NCBI Taxonomy" id="456481"/>
    <lineage>
        <taxon>Bacteria</taxon>
        <taxon>Pseudomonadati</taxon>
        <taxon>Spirochaetota</taxon>
        <taxon>Spirochaetia</taxon>
        <taxon>Leptospirales</taxon>
        <taxon>Leptospiraceae</taxon>
        <taxon>Leptospira</taxon>
    </lineage>
</organism>
<dbReference type="HOGENOM" id="CLU_1097515_0_0_12"/>
<dbReference type="EMBL" id="CP000786">
    <property type="protein sequence ID" value="ABZ99160.1"/>
    <property type="molecule type" value="Genomic_DNA"/>
</dbReference>
<name>B0SPQ4_LEPBP</name>
<dbReference type="OrthoDB" id="334600at2"/>
<dbReference type="KEGG" id="lbi:LEPBI_I3094"/>
<gene>
    <name evidence="1" type="ordered locus">LEPBI_I3094</name>
</gene>
<accession>B0SPQ4</accession>
<protein>
    <submittedName>
        <fullName evidence="1">Uncharacterized protein</fullName>
    </submittedName>
</protein>
<evidence type="ECO:0000313" key="2">
    <source>
        <dbReference type="Proteomes" id="UP000001847"/>
    </source>
</evidence>
<dbReference type="AlphaFoldDB" id="B0SPQ4"/>
<proteinExistence type="predicted"/>
<evidence type="ECO:0000313" key="1">
    <source>
        <dbReference type="EMBL" id="ABZ99160.1"/>
    </source>
</evidence>
<dbReference type="Proteomes" id="UP000001847">
    <property type="component" value="Chromosome I"/>
</dbReference>
<reference evidence="1 2" key="1">
    <citation type="journal article" date="2008" name="PLoS ONE">
        <title>Genome sequence of the saprophyte Leptospira biflexa provides insights into the evolution of Leptospira and the pathogenesis of leptospirosis.</title>
        <authorList>
            <person name="Picardeau M."/>
            <person name="Bulach D.M."/>
            <person name="Bouchier C."/>
            <person name="Zuerner R.L."/>
            <person name="Zidane N."/>
            <person name="Wilson P.J."/>
            <person name="Creno S."/>
            <person name="Kuczek E.S."/>
            <person name="Bommezzadri S."/>
            <person name="Davis J.C."/>
            <person name="McGrath A."/>
            <person name="Johnson M.J."/>
            <person name="Boursaux-Eude C."/>
            <person name="Seemann T."/>
            <person name="Rouy Z."/>
            <person name="Coppel R.L."/>
            <person name="Rood J.I."/>
            <person name="Lajus A."/>
            <person name="Davies J.K."/>
            <person name="Medigue C."/>
            <person name="Adler B."/>
        </authorList>
    </citation>
    <scope>NUCLEOTIDE SEQUENCE [LARGE SCALE GENOMIC DNA]</scope>
    <source>
        <strain evidence="2">Patoc 1 / ATCC 23582 / Paris</strain>
    </source>
</reference>
<dbReference type="BioCyc" id="LBIF456481:LEPBI_RS15145-MONOMER"/>